<dbReference type="RefSeq" id="WP_179804880.1">
    <property type="nucleotide sequence ID" value="NZ_JACCCQ010000001.1"/>
</dbReference>
<dbReference type="EMBL" id="JACCCQ010000001">
    <property type="protein sequence ID" value="NYF59143.1"/>
    <property type="molecule type" value="Genomic_DNA"/>
</dbReference>
<keyword evidence="3" id="KW-1185">Reference proteome</keyword>
<reference evidence="2 3" key="1">
    <citation type="submission" date="2020-07" db="EMBL/GenBank/DDBJ databases">
        <title>Sequencing the genomes of 1000 actinobacteria strains.</title>
        <authorList>
            <person name="Klenk H.-P."/>
        </authorList>
    </citation>
    <scope>NUCLEOTIDE SEQUENCE [LARGE SCALE GENOMIC DNA]</scope>
    <source>
        <strain evidence="2 3">DSM 43814</strain>
    </source>
</reference>
<organism evidence="2 3">
    <name type="scientific">Micromonospora purpureochromogenes</name>
    <dbReference type="NCBI Taxonomy" id="47872"/>
    <lineage>
        <taxon>Bacteria</taxon>
        <taxon>Bacillati</taxon>
        <taxon>Actinomycetota</taxon>
        <taxon>Actinomycetes</taxon>
        <taxon>Micromonosporales</taxon>
        <taxon>Micromonosporaceae</taxon>
        <taxon>Micromonospora</taxon>
    </lineage>
</organism>
<dbReference type="Proteomes" id="UP000631553">
    <property type="component" value="Unassembled WGS sequence"/>
</dbReference>
<name>A0ABX2RV91_9ACTN</name>
<evidence type="ECO:0000313" key="3">
    <source>
        <dbReference type="Proteomes" id="UP000631553"/>
    </source>
</evidence>
<evidence type="ECO:0000256" key="1">
    <source>
        <dbReference type="SAM" id="MobiDB-lite"/>
    </source>
</evidence>
<gene>
    <name evidence="2" type="ORF">HDA35_004974</name>
</gene>
<accession>A0ABX2RV91</accession>
<comment type="caution">
    <text evidence="2">The sequence shown here is derived from an EMBL/GenBank/DDBJ whole genome shotgun (WGS) entry which is preliminary data.</text>
</comment>
<feature type="region of interest" description="Disordered" evidence="1">
    <location>
        <begin position="1"/>
        <end position="28"/>
    </location>
</feature>
<proteinExistence type="predicted"/>
<evidence type="ECO:0000313" key="2">
    <source>
        <dbReference type="EMBL" id="NYF59143.1"/>
    </source>
</evidence>
<protein>
    <submittedName>
        <fullName evidence="2">Uncharacterized protein</fullName>
    </submittedName>
</protein>
<sequence>MTAPRPGVGPGRRRPAGPDDVPGRRGTPARIIERFPADLTAAHDSVRGYARDVDDALVTALRERLLER</sequence>